<comment type="domain">
    <text evidence="14">The HXXXXD motif is essential for acyltransferase activity and may constitute the binding site for the phosphate moiety of the glycerol-3-phosphate.</text>
</comment>
<keyword evidence="9 14" id="KW-0472">Membrane</keyword>
<keyword evidence="8 14" id="KW-0808">Transferase</keyword>
<keyword evidence="14" id="KW-0444">Lipid biosynthesis</keyword>
<dbReference type="InterPro" id="IPR045520">
    <property type="entry name" value="GPAT/DHAPAT_C"/>
</dbReference>
<dbReference type="InterPro" id="IPR002123">
    <property type="entry name" value="Plipid/glycerol_acylTrfase"/>
</dbReference>
<comment type="pathway">
    <text evidence="3">Lipid metabolism.</text>
</comment>
<dbReference type="PATRIC" id="fig|186490.8.peg.21"/>
<evidence type="ECO:0000256" key="5">
    <source>
        <dbReference type="ARBA" id="ARBA00013113"/>
    </source>
</evidence>
<comment type="subcellular location">
    <subcellularLocation>
        <location evidence="1 14">Cell membrane</location>
        <topology evidence="1 14">Peripheral membrane protein</topology>
        <orientation evidence="1 14">Cytoplasmic side</orientation>
    </subcellularLocation>
</comment>
<reference evidence="16 17" key="1">
    <citation type="submission" date="2015-06" db="EMBL/GenBank/DDBJ databases">
        <title>Lineage-specific patterns of genome deterioration in obligate symbionts.</title>
        <authorList>
            <person name="Bennett G.M."/>
            <person name="McCutcheon J.P."/>
            <person name="McDonald B.R."/>
            <person name="Moran N.A."/>
        </authorList>
    </citation>
    <scope>NUCLEOTIDE SEQUENCE [LARGE SCALE GENOMIC DNA]</scope>
    <source>
        <strain evidence="16 17">B-GSS</strain>
    </source>
</reference>
<dbReference type="AlphaFoldDB" id="A0A0K2BKC0"/>
<evidence type="ECO:0000256" key="10">
    <source>
        <dbReference type="ARBA" id="ARBA00023209"/>
    </source>
</evidence>
<evidence type="ECO:0000256" key="9">
    <source>
        <dbReference type="ARBA" id="ARBA00023136"/>
    </source>
</evidence>
<dbReference type="KEGG" id="bcig:AB162_019"/>
<evidence type="ECO:0000256" key="3">
    <source>
        <dbReference type="ARBA" id="ARBA00005189"/>
    </source>
</evidence>
<gene>
    <name evidence="14 16" type="primary">plsB</name>
    <name evidence="16" type="ORF">AB162_019</name>
</gene>
<dbReference type="HAMAP" id="MF_00393">
    <property type="entry name" value="Glyc3P_acyltrans"/>
    <property type="match status" value="1"/>
</dbReference>
<dbReference type="GO" id="GO:0006631">
    <property type="term" value="P:fatty acid metabolic process"/>
    <property type="evidence" value="ECO:0007669"/>
    <property type="project" value="TreeGrafter"/>
</dbReference>
<evidence type="ECO:0000313" key="17">
    <source>
        <dbReference type="Proteomes" id="UP000056466"/>
    </source>
</evidence>
<dbReference type="PIRSF" id="PIRSF000437">
    <property type="entry name" value="GPAT_DHAPAT"/>
    <property type="match status" value="1"/>
</dbReference>
<dbReference type="InterPro" id="IPR022284">
    <property type="entry name" value="GPAT/DHAPAT"/>
</dbReference>
<dbReference type="OrthoDB" id="335193at2"/>
<keyword evidence="17" id="KW-1185">Reference proteome</keyword>
<evidence type="ECO:0000259" key="15">
    <source>
        <dbReference type="SMART" id="SM00563"/>
    </source>
</evidence>
<evidence type="ECO:0000256" key="6">
    <source>
        <dbReference type="ARBA" id="ARBA00013432"/>
    </source>
</evidence>
<organism evidence="16 17">
    <name type="scientific">Candidatus Palibaumannia cicadellinicola</name>
    <dbReference type="NCBI Taxonomy" id="186490"/>
    <lineage>
        <taxon>Bacteria</taxon>
        <taxon>Pseudomonadati</taxon>
        <taxon>Pseudomonadota</taxon>
        <taxon>Gammaproteobacteria</taxon>
        <taxon>Candidatus Palibaumannia</taxon>
    </lineage>
</organism>
<evidence type="ECO:0000256" key="8">
    <source>
        <dbReference type="ARBA" id="ARBA00022679"/>
    </source>
</evidence>
<dbReference type="RefSeq" id="WP_053096425.1">
    <property type="nucleotide sequence ID" value="NZ_CP011787.1"/>
</dbReference>
<dbReference type="PANTHER" id="PTHR12563:SF17">
    <property type="entry name" value="DIHYDROXYACETONE PHOSPHATE ACYLTRANSFERASE"/>
    <property type="match status" value="1"/>
</dbReference>
<comment type="catalytic activity">
    <reaction evidence="13 14">
        <text>sn-glycerol 3-phosphate + an acyl-CoA = a 1-acyl-sn-glycero-3-phosphate + CoA</text>
        <dbReference type="Rhea" id="RHEA:15325"/>
        <dbReference type="ChEBI" id="CHEBI:57287"/>
        <dbReference type="ChEBI" id="CHEBI:57597"/>
        <dbReference type="ChEBI" id="CHEBI:57970"/>
        <dbReference type="ChEBI" id="CHEBI:58342"/>
        <dbReference type="EC" id="2.3.1.15"/>
    </reaction>
</comment>
<dbReference type="EMBL" id="CP011787">
    <property type="protein sequence ID" value="AKZ65647.1"/>
    <property type="molecule type" value="Genomic_DNA"/>
</dbReference>
<keyword evidence="10 14" id="KW-0594">Phospholipid biosynthesis</keyword>
<evidence type="ECO:0000256" key="14">
    <source>
        <dbReference type="HAMAP-Rule" id="MF_00393"/>
    </source>
</evidence>
<keyword evidence="14" id="KW-0443">Lipid metabolism</keyword>
<dbReference type="SMART" id="SM00563">
    <property type="entry name" value="PlsC"/>
    <property type="match status" value="1"/>
</dbReference>
<dbReference type="GO" id="GO:0004366">
    <property type="term" value="F:glycerol-3-phosphate O-acyltransferase activity"/>
    <property type="evidence" value="ECO:0007669"/>
    <property type="project" value="UniProtKB-UniRule"/>
</dbReference>
<comment type="pathway">
    <text evidence="2 14">Phospholipid metabolism; CDP-diacylglycerol biosynthesis; CDP-diacylglycerol from sn-glycerol 3-phosphate: step 1/3.</text>
</comment>
<evidence type="ECO:0000256" key="1">
    <source>
        <dbReference type="ARBA" id="ARBA00004413"/>
    </source>
</evidence>
<name>A0A0K2BKC0_9GAMM</name>
<evidence type="ECO:0000256" key="2">
    <source>
        <dbReference type="ARBA" id="ARBA00004765"/>
    </source>
</evidence>
<dbReference type="GO" id="GO:0016024">
    <property type="term" value="P:CDP-diacylglycerol biosynthetic process"/>
    <property type="evidence" value="ECO:0007669"/>
    <property type="project" value="UniProtKB-UniRule"/>
</dbReference>
<proteinExistence type="inferred from homology"/>
<dbReference type="GO" id="GO:0005886">
    <property type="term" value="C:plasma membrane"/>
    <property type="evidence" value="ECO:0007669"/>
    <property type="project" value="UniProtKB-SubCell"/>
</dbReference>
<protein>
    <recommendedName>
        <fullName evidence="6 14">Glycerol-3-phosphate acyltransferase</fullName>
        <shortName evidence="14">GPAT</shortName>
        <ecNumber evidence="5 14">2.3.1.15</ecNumber>
    </recommendedName>
</protein>
<dbReference type="PIRSF" id="PIRSF500064">
    <property type="entry name" value="GPAT"/>
    <property type="match status" value="1"/>
</dbReference>
<evidence type="ECO:0000256" key="13">
    <source>
        <dbReference type="ARBA" id="ARBA00048427"/>
    </source>
</evidence>
<dbReference type="EC" id="2.3.1.15" evidence="5 14"/>
<keyword evidence="11 14" id="KW-1208">Phospholipid metabolism</keyword>
<dbReference type="InterPro" id="IPR028354">
    <property type="entry name" value="GPAT_PlsB"/>
</dbReference>
<evidence type="ECO:0000256" key="4">
    <source>
        <dbReference type="ARBA" id="ARBA00007937"/>
    </source>
</evidence>
<comment type="similarity">
    <text evidence="4 14">Belongs to the GPAT/DAPAT family.</text>
</comment>
<dbReference type="Pfam" id="PF19277">
    <property type="entry name" value="GPAT_C"/>
    <property type="match status" value="1"/>
</dbReference>
<dbReference type="NCBIfam" id="NF003441">
    <property type="entry name" value="PRK04974.1"/>
    <property type="match status" value="1"/>
</dbReference>
<evidence type="ECO:0000313" key="16">
    <source>
        <dbReference type="EMBL" id="AKZ65647.1"/>
    </source>
</evidence>
<feature type="short sequence motif" description="HXXXXD motif" evidence="14">
    <location>
        <begin position="309"/>
        <end position="314"/>
    </location>
</feature>
<dbReference type="CDD" id="cd07993">
    <property type="entry name" value="LPLAT_DHAPAT-like"/>
    <property type="match status" value="1"/>
</dbReference>
<keyword evidence="12 14" id="KW-0012">Acyltransferase</keyword>
<keyword evidence="7 14" id="KW-1003">Cell membrane</keyword>
<dbReference type="InterPro" id="IPR041728">
    <property type="entry name" value="GPAT/DHAPAT_LPLAT"/>
</dbReference>
<dbReference type="UniPathway" id="UPA00557">
    <property type="reaction ID" value="UER00612"/>
</dbReference>
<evidence type="ECO:0000256" key="7">
    <source>
        <dbReference type="ARBA" id="ARBA00022475"/>
    </source>
</evidence>
<dbReference type="NCBIfam" id="TIGR03703">
    <property type="entry name" value="plsB"/>
    <property type="match status" value="1"/>
</dbReference>
<dbReference type="Pfam" id="PF01553">
    <property type="entry name" value="Acyltransferase"/>
    <property type="match status" value="1"/>
</dbReference>
<evidence type="ECO:0000256" key="12">
    <source>
        <dbReference type="ARBA" id="ARBA00023315"/>
    </source>
</evidence>
<evidence type="ECO:0000256" key="11">
    <source>
        <dbReference type="ARBA" id="ARBA00023264"/>
    </source>
</evidence>
<dbReference type="PANTHER" id="PTHR12563">
    <property type="entry name" value="GLYCEROL-3-PHOSPHATE ACYLTRANSFERASE"/>
    <property type="match status" value="1"/>
</dbReference>
<sequence>MLNWRTIYYMVLSIPLKFLVKSQVIPKFFIKKIGLYLQQPIIYILPSNSTLDLLTMRIQCIKHGLPDPIEPINIYGIKLKRYIFIKNSQILSFRGTILQQNLALFQKYLHLSKKYTWLNVQIIPVLVMYGRSPGRDISKNQINNNMLLLQGIKKIISLLWLGRDSFVHFSNPLKIRDIYIHHSTDNTHTLAKKLARLVSINFARQKIVTMGPRLPVRKNLFKKLLASNNINKLVQDEAISKKISLKQSQQKAIALMDEIASNFSYEAIRISDRILGLTWNLMYQGLHVRHTNRIIQLAEKGHEMVYIPCHRSHMDYLLLSYVLYHIGLVPPHIAAGINLNFWPVGNIFRRLGAFFIHRTFKKNKLYSAIFREYLYELFSSGYSLEYFLEGSRSRTGRLLDPKKGTLTITIQSMLRASTRPITIVPIYIGYEHVIEVTTYIKELCGKEKKKDGLIHMFCGLRKLRNLGIGYVNFGEPIQLVNWLNQQVPQWRNNINKIATNITTSNPRPDWLTTTVDNIAITIMIKINNAVAVNAINLCAIVLLASYQYAYLLNSHQLISQLQCYLELLRNVPYAPEVTIPNITPEAILKHALALNKFSVVHNTMSDIIFLSNYQAAGITYYRNNIQHLFILPSLVAMMIINVPGVSRQQLHQHILCFYPMLKIELFMRFSTNELPSFIDNLIIELHRQRLLEEKHHKFYPIMDRINILELLAVSGQDTILRYAIILSLKYYNPQINRSILEKKSLLVANHIAHSINAPDLFDKSIFYSIINTLYNENYINDTYSNEMSTSKIKNIYYVVNTLIKQKIKIIITSSINIKQH</sequence>
<dbReference type="SUPFAM" id="SSF69593">
    <property type="entry name" value="Glycerol-3-phosphate (1)-acyltransferase"/>
    <property type="match status" value="1"/>
</dbReference>
<accession>A0A0K2BKC0</accession>
<feature type="domain" description="Phospholipid/glycerol acyltransferase" evidence="15">
    <location>
        <begin position="304"/>
        <end position="431"/>
    </location>
</feature>
<dbReference type="Proteomes" id="UP000056466">
    <property type="component" value="Chromosome"/>
</dbReference>